<feature type="compositionally biased region" description="Polar residues" evidence="1">
    <location>
        <begin position="41"/>
        <end position="56"/>
    </location>
</feature>
<evidence type="ECO:0000256" key="1">
    <source>
        <dbReference type="SAM" id="MobiDB-lite"/>
    </source>
</evidence>
<reference evidence="2" key="1">
    <citation type="submission" date="2023-01" db="EMBL/GenBank/DDBJ databases">
        <title>Colletotrichum chrysophilum M932 genome sequence.</title>
        <authorList>
            <person name="Baroncelli R."/>
        </authorList>
    </citation>
    <scope>NUCLEOTIDE SEQUENCE</scope>
    <source>
        <strain evidence="2">M932</strain>
    </source>
</reference>
<proteinExistence type="predicted"/>
<dbReference type="Proteomes" id="UP001243330">
    <property type="component" value="Unassembled WGS sequence"/>
</dbReference>
<evidence type="ECO:0000313" key="2">
    <source>
        <dbReference type="EMBL" id="KAK1850723.1"/>
    </source>
</evidence>
<evidence type="ECO:0000313" key="3">
    <source>
        <dbReference type="Proteomes" id="UP001243330"/>
    </source>
</evidence>
<feature type="region of interest" description="Disordered" evidence="1">
    <location>
        <begin position="99"/>
        <end position="134"/>
    </location>
</feature>
<gene>
    <name evidence="2" type="ORF">CCHR01_06624</name>
</gene>
<organism evidence="2 3">
    <name type="scientific">Colletotrichum chrysophilum</name>
    <dbReference type="NCBI Taxonomy" id="1836956"/>
    <lineage>
        <taxon>Eukaryota</taxon>
        <taxon>Fungi</taxon>
        <taxon>Dikarya</taxon>
        <taxon>Ascomycota</taxon>
        <taxon>Pezizomycotina</taxon>
        <taxon>Sordariomycetes</taxon>
        <taxon>Hypocreomycetidae</taxon>
        <taxon>Glomerellales</taxon>
        <taxon>Glomerellaceae</taxon>
        <taxon>Colletotrichum</taxon>
        <taxon>Colletotrichum gloeosporioides species complex</taxon>
    </lineage>
</organism>
<comment type="caution">
    <text evidence="2">The sequence shown here is derived from an EMBL/GenBank/DDBJ whole genome shotgun (WGS) entry which is preliminary data.</text>
</comment>
<accession>A0AAD9AMR1</accession>
<protein>
    <submittedName>
        <fullName evidence="2">Uncharacterized protein</fullName>
    </submittedName>
</protein>
<name>A0AAD9AMR1_9PEZI</name>
<sequence>MAPVGPSWGESDSLVSRPRPHRGSTPLNLGERPYLHRKLSPPQNSRLHGQSTSTLVVSKLQAPIPRYNPQDGEEDEVPHRDRPARVHGRDRVLLHLQATQNGFTHEHAEIRSDRPSEGAVLGSKEKGQMSYPLA</sequence>
<feature type="region of interest" description="Disordered" evidence="1">
    <location>
        <begin position="1"/>
        <end position="86"/>
    </location>
</feature>
<feature type="compositionally biased region" description="Basic and acidic residues" evidence="1">
    <location>
        <begin position="77"/>
        <end position="86"/>
    </location>
</feature>
<dbReference type="EMBL" id="JAQOWY010000112">
    <property type="protein sequence ID" value="KAK1850723.1"/>
    <property type="molecule type" value="Genomic_DNA"/>
</dbReference>
<dbReference type="AlphaFoldDB" id="A0AAD9AMR1"/>
<keyword evidence="3" id="KW-1185">Reference proteome</keyword>
<feature type="compositionally biased region" description="Basic and acidic residues" evidence="1">
    <location>
        <begin position="104"/>
        <end position="116"/>
    </location>
</feature>